<feature type="chain" id="PRO_5016773362" description="YbgF trimerisation domain-containing protein" evidence="1">
    <location>
        <begin position="21"/>
        <end position="84"/>
    </location>
</feature>
<evidence type="ECO:0008006" key="4">
    <source>
        <dbReference type="Google" id="ProtNLM"/>
    </source>
</evidence>
<protein>
    <recommendedName>
        <fullName evidence="4">YbgF trimerisation domain-containing protein</fullName>
    </recommendedName>
</protein>
<accession>A0A345ZC77</accession>
<dbReference type="EMBL" id="CP025544">
    <property type="protein sequence ID" value="AXK60894.1"/>
    <property type="molecule type" value="Genomic_DNA"/>
</dbReference>
<keyword evidence="1" id="KW-0732">Signal</keyword>
<dbReference type="KEGG" id="cdes:C0J27_04070"/>
<dbReference type="RefSeq" id="WP_115585909.1">
    <property type="nucleotide sequence ID" value="NZ_CP025544.1"/>
</dbReference>
<keyword evidence="3" id="KW-1185">Reference proteome</keyword>
<sequence>MKKICIMLLSGLFFIGSLSSMDDSQEYLSIQKRIEELHQELNELNEFDIGNQERDEHETAIMDEIHTLHEQMHAYQQAKKQLKK</sequence>
<evidence type="ECO:0000313" key="2">
    <source>
        <dbReference type="EMBL" id="AXK60894.1"/>
    </source>
</evidence>
<reference evidence="2 3" key="1">
    <citation type="submission" date="2017-12" db="EMBL/GenBank/DDBJ databases">
        <title>Chromulinavorax destructans is a abundant pathogen of dominant heterotrophic picoflagllates.</title>
        <authorList>
            <person name="Deeg C.M."/>
            <person name="Zimmer M."/>
            <person name="Suttle C.A."/>
        </authorList>
    </citation>
    <scope>NUCLEOTIDE SEQUENCE [LARGE SCALE GENOMIC DNA]</scope>
    <source>
        <strain evidence="2 3">SeV1</strain>
    </source>
</reference>
<gene>
    <name evidence="2" type="ORF">C0J27_04070</name>
</gene>
<feature type="signal peptide" evidence="1">
    <location>
        <begin position="1"/>
        <end position="20"/>
    </location>
</feature>
<dbReference type="Proteomes" id="UP000254834">
    <property type="component" value="Chromosome"/>
</dbReference>
<proteinExistence type="predicted"/>
<evidence type="ECO:0000313" key="3">
    <source>
        <dbReference type="Proteomes" id="UP000254834"/>
    </source>
</evidence>
<name>A0A345ZC77_9BACT</name>
<organism evidence="2 3">
    <name type="scientific">Candidatus Chromulinivorax destructor</name>
    <dbReference type="NCBI Taxonomy" id="2066483"/>
    <lineage>
        <taxon>Bacteria</taxon>
        <taxon>Candidatus Babelota</taxon>
        <taxon>Candidatus Babeliae</taxon>
        <taxon>Candidatus Babeliales</taxon>
        <taxon>Candidatus Chromulinivoraceae</taxon>
        <taxon>Candidatus Chromulinivorax</taxon>
    </lineage>
</organism>
<dbReference type="AlphaFoldDB" id="A0A345ZC77"/>
<evidence type="ECO:0000256" key="1">
    <source>
        <dbReference type="SAM" id="SignalP"/>
    </source>
</evidence>